<evidence type="ECO:0000313" key="2">
    <source>
        <dbReference type="EMBL" id="RDW70049.1"/>
    </source>
</evidence>
<dbReference type="PANTHER" id="PTHR37017:SF11">
    <property type="entry name" value="ESTERASE_LIPASE_THIOESTERASE DOMAIN-CONTAINING PROTEIN"/>
    <property type="match status" value="1"/>
</dbReference>
<feature type="region of interest" description="Disordered" evidence="1">
    <location>
        <begin position="154"/>
        <end position="181"/>
    </location>
</feature>
<dbReference type="EMBL" id="PDLN01000012">
    <property type="protein sequence ID" value="RDW70049.1"/>
    <property type="molecule type" value="Genomic_DNA"/>
</dbReference>
<dbReference type="AlphaFoldDB" id="A0A3D8R7N3"/>
<dbReference type="InterPro" id="IPR052897">
    <property type="entry name" value="Sec-Metab_Biosynth_Hydrolase"/>
</dbReference>
<protein>
    <recommendedName>
        <fullName evidence="4">AB hydrolase-1 domain-containing protein</fullName>
    </recommendedName>
</protein>
<reference evidence="2 3" key="1">
    <citation type="journal article" date="2018" name="IMA Fungus">
        <title>IMA Genome-F 9: Draft genome sequence of Annulohypoxylon stygium, Aspergillus mulundensis, Berkeleyomyces basicola (syn. Thielaviopsis basicola), Ceratocystis smalleyi, two Cercospora beticola strains, Coleophoma cylindrospora, Fusarium fracticaudum, Phialophora cf. hyalina, and Morchella septimelata.</title>
        <authorList>
            <person name="Wingfield B.D."/>
            <person name="Bills G.F."/>
            <person name="Dong Y."/>
            <person name="Huang W."/>
            <person name="Nel W.J."/>
            <person name="Swalarsk-Parry B.S."/>
            <person name="Vaghefi N."/>
            <person name="Wilken P.M."/>
            <person name="An Z."/>
            <person name="de Beer Z.W."/>
            <person name="De Vos L."/>
            <person name="Chen L."/>
            <person name="Duong T.A."/>
            <person name="Gao Y."/>
            <person name="Hammerbacher A."/>
            <person name="Kikkert J.R."/>
            <person name="Li Y."/>
            <person name="Li H."/>
            <person name="Li K."/>
            <person name="Li Q."/>
            <person name="Liu X."/>
            <person name="Ma X."/>
            <person name="Naidoo K."/>
            <person name="Pethybridge S.J."/>
            <person name="Sun J."/>
            <person name="Steenkamp E.T."/>
            <person name="van der Nest M.A."/>
            <person name="van Wyk S."/>
            <person name="Wingfield M.J."/>
            <person name="Xiong C."/>
            <person name="Yue Q."/>
            <person name="Zhang X."/>
        </authorList>
    </citation>
    <scope>NUCLEOTIDE SEQUENCE [LARGE SCALE GENOMIC DNA]</scope>
    <source>
        <strain evidence="2 3">BP5796</strain>
    </source>
</reference>
<dbReference type="PANTHER" id="PTHR37017">
    <property type="entry name" value="AB HYDROLASE-1 DOMAIN-CONTAINING PROTEIN-RELATED"/>
    <property type="match status" value="1"/>
</dbReference>
<feature type="compositionally biased region" description="Low complexity" evidence="1">
    <location>
        <begin position="154"/>
        <end position="164"/>
    </location>
</feature>
<keyword evidence="3" id="KW-1185">Reference proteome</keyword>
<comment type="caution">
    <text evidence="2">The sequence shown here is derived from an EMBL/GenBank/DDBJ whole genome shotgun (WGS) entry which is preliminary data.</text>
</comment>
<proteinExistence type="predicted"/>
<evidence type="ECO:0000256" key="1">
    <source>
        <dbReference type="SAM" id="MobiDB-lite"/>
    </source>
</evidence>
<evidence type="ECO:0008006" key="4">
    <source>
        <dbReference type="Google" id="ProtNLM"/>
    </source>
</evidence>
<gene>
    <name evidence="2" type="ORF">BP5796_08446</name>
</gene>
<organism evidence="2 3">
    <name type="scientific">Coleophoma crateriformis</name>
    <dbReference type="NCBI Taxonomy" id="565419"/>
    <lineage>
        <taxon>Eukaryota</taxon>
        <taxon>Fungi</taxon>
        <taxon>Dikarya</taxon>
        <taxon>Ascomycota</taxon>
        <taxon>Pezizomycotina</taxon>
        <taxon>Leotiomycetes</taxon>
        <taxon>Helotiales</taxon>
        <taxon>Dermateaceae</taxon>
        <taxon>Coleophoma</taxon>
    </lineage>
</organism>
<dbReference type="Gene3D" id="3.40.50.1820">
    <property type="entry name" value="alpha/beta hydrolase"/>
    <property type="match status" value="1"/>
</dbReference>
<sequence>MSRPTFILTPTTNHPPSVYNNLATALFRHGYTSIKISLPTVLGPQSPVASSDFQPDVIALRNGLMTLVIEDEREVIVVMHGYSSLPGCEAVRGLSKRDREREGKRGGVIRLVFIMAWLPQEGFQSAERGDTSSFLPWVAVDEIVRSPPCSSLTLSLSPSSSPTSPQIPTRLTTQPTTGRNEYDQRAARAKDLIQRPPPRGSPVLDVTIAPAKSRRLLVPDILCCVAVHPEYVRALWTGSGRHSGVCRVDRASSEEVRGRVCLGSGGEV</sequence>
<name>A0A3D8R7N3_9HELO</name>
<feature type="compositionally biased region" description="Polar residues" evidence="1">
    <location>
        <begin position="166"/>
        <end position="179"/>
    </location>
</feature>
<dbReference type="Proteomes" id="UP000256328">
    <property type="component" value="Unassembled WGS sequence"/>
</dbReference>
<evidence type="ECO:0000313" key="3">
    <source>
        <dbReference type="Proteomes" id="UP000256328"/>
    </source>
</evidence>
<dbReference type="InterPro" id="IPR029058">
    <property type="entry name" value="AB_hydrolase_fold"/>
</dbReference>
<dbReference type="OrthoDB" id="1263307at2759"/>
<accession>A0A3D8R7N3</accession>